<sequence length="739" mass="84469">MDPSIWDCLEKNSGEGILLTSCGSELQELMRQIDIMVRNKKTEWETELATTQDCLALREQELAHSRALLDQKHHEIGVLKHQIEGYESGQKGVIKEYEAQLNRVKNQFKNLRDSHEKMQRQKTKRNQASADKEKELLEEVDHLKAELKEKRALAIEHDKESSEWDIRKRALQHQIECLETQKRALAANYERVQHQLSVSQSRLKRSNRMVEEVEGTSQSLLKKLEEELAHDKELIQRQESLIVELQSKIRDLNNARHAATGEKYRFQEQSDKANCRSKVLEEEVQKLQAALSARESAIRGSEHEIADLKIKLEELKSSVQMKEKIIEAMQVRSPLKSKEDDLRQKVATLEASIATMLETEKYLREEVHTLEEQLKSKNTELMRLNECLEKTECAKVTVVSDEIRRLRVKLEDMEASHSAQLCGMKAEVTNLTSHLHGRDSNITRLTETCAEMEKQLRDEAQRRDKLDAELQTAAAHLHALRQQRNGQERDLPDRRSTERSLTEAETQLTSLRQNYGKAVVRLEDENQQLKTQVSGLKNQLLVKDKVGEEQYSAAVQQTREVINEMKQKEDDRISEVCLAYESRIAALEAHIHEMQDHDRPPPPLLPSSNSVVLCSASSDAGTMTPPTSKSDDTPSTEKRVRTPTPTKEFLASIGIDPTSVNSSAVSFPASVAGSMDERQLRAFLGITDEGFDEGRMPTIEDFASEEEKRVQQLESKIEEHIGNMAKAMDQAMEKYFKKS</sequence>
<evidence type="ECO:0000256" key="1">
    <source>
        <dbReference type="ARBA" id="ARBA00004496"/>
    </source>
</evidence>
<accession>A0ABP0FQT0</accession>
<evidence type="ECO:0000313" key="7">
    <source>
        <dbReference type="EMBL" id="CAK8682016.1"/>
    </source>
</evidence>
<evidence type="ECO:0000256" key="5">
    <source>
        <dbReference type="SAM" id="MobiDB-lite"/>
    </source>
</evidence>
<evidence type="ECO:0000313" key="8">
    <source>
        <dbReference type="Proteomes" id="UP001642483"/>
    </source>
</evidence>
<evidence type="ECO:0000259" key="6">
    <source>
        <dbReference type="Pfam" id="PF17045"/>
    </source>
</evidence>
<proteinExistence type="predicted"/>
<feature type="coiled-coil region" evidence="4">
    <location>
        <begin position="703"/>
        <end position="730"/>
    </location>
</feature>
<feature type="coiled-coil region" evidence="4">
    <location>
        <begin position="360"/>
        <end position="391"/>
    </location>
</feature>
<protein>
    <recommendedName>
        <fullName evidence="6">CEP63/Deup1 N-terminal domain-containing protein</fullName>
    </recommendedName>
</protein>
<comment type="caution">
    <text evidence="7">The sequence shown here is derived from an EMBL/GenBank/DDBJ whole genome shotgun (WGS) entry which is preliminary data.</text>
</comment>
<gene>
    <name evidence="7" type="ORF">CVLEPA_LOCUS12239</name>
</gene>
<reference evidence="7 8" key="1">
    <citation type="submission" date="2024-02" db="EMBL/GenBank/DDBJ databases">
        <authorList>
            <person name="Daric V."/>
            <person name="Darras S."/>
        </authorList>
    </citation>
    <scope>NUCLEOTIDE SEQUENCE [LARGE SCALE GENOMIC DNA]</scope>
</reference>
<feature type="compositionally biased region" description="Polar residues" evidence="5">
    <location>
        <begin position="619"/>
        <end position="628"/>
    </location>
</feature>
<feature type="region of interest" description="Disordered" evidence="5">
    <location>
        <begin position="112"/>
        <end position="131"/>
    </location>
</feature>
<dbReference type="PANTHER" id="PTHR18875:SF3">
    <property type="entry name" value="CENTROSOMAL PROTEIN OF 63 KDA"/>
    <property type="match status" value="1"/>
</dbReference>
<keyword evidence="3 4" id="KW-0175">Coiled coil</keyword>
<feature type="compositionally biased region" description="Basic and acidic residues" evidence="5">
    <location>
        <begin position="486"/>
        <end position="502"/>
    </location>
</feature>
<feature type="region of interest" description="Disordered" evidence="5">
    <location>
        <begin position="616"/>
        <end position="644"/>
    </location>
</feature>
<feature type="coiled-coil region" evidence="4">
    <location>
        <begin position="221"/>
        <end position="332"/>
    </location>
</feature>
<name>A0ABP0FQT0_CLALP</name>
<feature type="domain" description="CEP63/Deup1 N-terminal" evidence="6">
    <location>
        <begin position="19"/>
        <end position="295"/>
    </location>
</feature>
<evidence type="ECO:0000256" key="2">
    <source>
        <dbReference type="ARBA" id="ARBA00022490"/>
    </source>
</evidence>
<keyword evidence="2" id="KW-0963">Cytoplasm</keyword>
<dbReference type="Proteomes" id="UP001642483">
    <property type="component" value="Unassembled WGS sequence"/>
</dbReference>
<evidence type="ECO:0000256" key="3">
    <source>
        <dbReference type="ARBA" id="ARBA00023054"/>
    </source>
</evidence>
<dbReference type="InterPro" id="IPR031470">
    <property type="entry name" value="CEP63/Deup1_N"/>
</dbReference>
<feature type="region of interest" description="Disordered" evidence="5">
    <location>
        <begin position="479"/>
        <end position="506"/>
    </location>
</feature>
<dbReference type="Pfam" id="PF17045">
    <property type="entry name" value="CEP63"/>
    <property type="match status" value="1"/>
</dbReference>
<dbReference type="EMBL" id="CAWYQH010000090">
    <property type="protein sequence ID" value="CAK8682016.1"/>
    <property type="molecule type" value="Genomic_DNA"/>
</dbReference>
<dbReference type="PANTHER" id="PTHR18875">
    <property type="entry name" value="SARCOMA ANTIGEN NY-SAR-24/CYTOSKELETAL PROTEIN SOJO"/>
    <property type="match status" value="1"/>
</dbReference>
<evidence type="ECO:0000256" key="4">
    <source>
        <dbReference type="SAM" id="Coils"/>
    </source>
</evidence>
<keyword evidence="8" id="KW-1185">Reference proteome</keyword>
<comment type="subcellular location">
    <subcellularLocation>
        <location evidence="1">Cytoplasm</location>
    </subcellularLocation>
</comment>
<organism evidence="7 8">
    <name type="scientific">Clavelina lepadiformis</name>
    <name type="common">Light-bulb sea squirt</name>
    <name type="synonym">Ascidia lepadiformis</name>
    <dbReference type="NCBI Taxonomy" id="159417"/>
    <lineage>
        <taxon>Eukaryota</taxon>
        <taxon>Metazoa</taxon>
        <taxon>Chordata</taxon>
        <taxon>Tunicata</taxon>
        <taxon>Ascidiacea</taxon>
        <taxon>Aplousobranchia</taxon>
        <taxon>Clavelinidae</taxon>
        <taxon>Clavelina</taxon>
    </lineage>
</organism>
<dbReference type="Gene3D" id="1.10.287.1490">
    <property type="match status" value="2"/>
</dbReference>
<feature type="compositionally biased region" description="Basic and acidic residues" evidence="5">
    <location>
        <begin position="629"/>
        <end position="640"/>
    </location>
</feature>